<dbReference type="AlphaFoldDB" id="A0A1I8B9B1"/>
<dbReference type="WBParaSite" id="MhA1_Contig1683.frz3.gene1">
    <property type="protein sequence ID" value="MhA1_Contig1683.frz3.gene1"/>
    <property type="gene ID" value="MhA1_Contig1683.frz3.gene1"/>
</dbReference>
<evidence type="ECO:0000313" key="2">
    <source>
        <dbReference type="WBParaSite" id="MhA1_Contig1683.frz3.gene1"/>
    </source>
</evidence>
<proteinExistence type="predicted"/>
<accession>A0A1I8B9B1</accession>
<organism evidence="1 2">
    <name type="scientific">Meloidogyne hapla</name>
    <name type="common">Root-knot nematode worm</name>
    <dbReference type="NCBI Taxonomy" id="6305"/>
    <lineage>
        <taxon>Eukaryota</taxon>
        <taxon>Metazoa</taxon>
        <taxon>Ecdysozoa</taxon>
        <taxon>Nematoda</taxon>
        <taxon>Chromadorea</taxon>
        <taxon>Rhabditida</taxon>
        <taxon>Tylenchina</taxon>
        <taxon>Tylenchomorpha</taxon>
        <taxon>Tylenchoidea</taxon>
        <taxon>Meloidogynidae</taxon>
        <taxon>Meloidogyninae</taxon>
        <taxon>Meloidogyne</taxon>
    </lineage>
</organism>
<evidence type="ECO:0000313" key="1">
    <source>
        <dbReference type="Proteomes" id="UP000095281"/>
    </source>
</evidence>
<sequence length="35" mass="3955">MFTKKIYKYAVATVEVCSVEEEEALEVVVCPSETE</sequence>
<protein>
    <submittedName>
        <fullName evidence="2">Chlorohydrolase</fullName>
    </submittedName>
</protein>
<keyword evidence="1" id="KW-1185">Reference proteome</keyword>
<reference evidence="2" key="1">
    <citation type="submission" date="2016-11" db="UniProtKB">
        <authorList>
            <consortium name="WormBaseParasite"/>
        </authorList>
    </citation>
    <scope>IDENTIFICATION</scope>
</reference>
<dbReference type="Proteomes" id="UP000095281">
    <property type="component" value="Unplaced"/>
</dbReference>
<name>A0A1I8B9B1_MELHA</name>